<dbReference type="GO" id="GO:0005507">
    <property type="term" value="F:copper ion binding"/>
    <property type="evidence" value="ECO:0007669"/>
    <property type="project" value="InterPro"/>
</dbReference>
<dbReference type="Pfam" id="PF00080">
    <property type="entry name" value="Sod_Cu"/>
    <property type="match status" value="1"/>
</dbReference>
<comment type="cofactor">
    <cofactor evidence="1">
        <name>Cu cation</name>
        <dbReference type="ChEBI" id="CHEBI:23378"/>
    </cofactor>
    <text evidence="1">Binds 1 copper ion per subunit.</text>
</comment>
<sequence length="162" mass="16513">MATCICVFSAEGNSGVSGSLLLQQTSEDGATTIEGQLRGLTPGQKHGLSITTYGDVRDGANSCGTIFNPFGKTHGAPTDDRTLRMVGDLGNVEADDAGVATVKIEDKMVKIFGPHSVIGRSMIVCAGQDDQGRGGQETSLTTGNAGPRIACGVIGIANPSTS</sequence>
<dbReference type="InterPro" id="IPR018152">
    <property type="entry name" value="SOD_Cu/Zn_BS"/>
</dbReference>
<dbReference type="CDD" id="cd00305">
    <property type="entry name" value="Cu-Zn_Superoxide_Dismutase"/>
    <property type="match status" value="1"/>
</dbReference>
<proteinExistence type="inferred from homology"/>
<comment type="caution">
    <text evidence="3">The sequence shown here is derived from an EMBL/GenBank/DDBJ whole genome shotgun (WGS) entry which is preliminary data.</text>
</comment>
<evidence type="ECO:0000256" key="1">
    <source>
        <dbReference type="RuleBase" id="RU000393"/>
    </source>
</evidence>
<dbReference type="GO" id="GO:0004784">
    <property type="term" value="F:superoxide dismutase activity"/>
    <property type="evidence" value="ECO:0007669"/>
    <property type="project" value="UniProtKB-EC"/>
</dbReference>
<comment type="similarity">
    <text evidence="1">Belongs to the Cu-Zn superoxide dismutase family.</text>
</comment>
<dbReference type="PROSITE" id="PS00332">
    <property type="entry name" value="SOD_CU_ZN_2"/>
    <property type="match status" value="1"/>
</dbReference>
<comment type="catalytic activity">
    <reaction evidence="1">
        <text>2 superoxide + 2 H(+) = H2O2 + O2</text>
        <dbReference type="Rhea" id="RHEA:20696"/>
        <dbReference type="ChEBI" id="CHEBI:15378"/>
        <dbReference type="ChEBI" id="CHEBI:15379"/>
        <dbReference type="ChEBI" id="CHEBI:16240"/>
        <dbReference type="ChEBI" id="CHEBI:18421"/>
        <dbReference type="EC" id="1.15.1.1"/>
    </reaction>
</comment>
<reference evidence="3" key="1">
    <citation type="journal article" date="2021" name="Sci. Rep.">
        <title>Diploid genomic architecture of Nitzschia inconspicua, an elite biomass production diatom.</title>
        <authorList>
            <person name="Oliver A."/>
            <person name="Podell S."/>
            <person name="Pinowska A."/>
            <person name="Traller J.C."/>
            <person name="Smith S.R."/>
            <person name="McClure R."/>
            <person name="Beliaev A."/>
            <person name="Bohutskyi P."/>
            <person name="Hill E.A."/>
            <person name="Rabines A."/>
            <person name="Zheng H."/>
            <person name="Allen L.Z."/>
            <person name="Kuo A."/>
            <person name="Grigoriev I.V."/>
            <person name="Allen A.E."/>
            <person name="Hazlebeck D."/>
            <person name="Allen E.E."/>
        </authorList>
    </citation>
    <scope>NUCLEOTIDE SEQUENCE</scope>
    <source>
        <strain evidence="3">Hildebrandi</strain>
    </source>
</reference>
<evidence type="ECO:0000313" key="3">
    <source>
        <dbReference type="EMBL" id="KAG7341040.1"/>
    </source>
</evidence>
<dbReference type="EC" id="1.15.1.1" evidence="1"/>
<keyword evidence="1" id="KW-0560">Oxidoreductase</keyword>
<evidence type="ECO:0000259" key="2">
    <source>
        <dbReference type="Pfam" id="PF00080"/>
    </source>
</evidence>
<reference evidence="3" key="2">
    <citation type="submission" date="2021-04" db="EMBL/GenBank/DDBJ databases">
        <authorList>
            <person name="Podell S."/>
        </authorList>
    </citation>
    <scope>NUCLEOTIDE SEQUENCE</scope>
    <source>
        <strain evidence="3">Hildebrandi</strain>
    </source>
</reference>
<dbReference type="InterPro" id="IPR001424">
    <property type="entry name" value="SOD_Cu_Zn_dom"/>
</dbReference>
<dbReference type="AlphaFoldDB" id="A0A9K3KD87"/>
<dbReference type="Proteomes" id="UP000693970">
    <property type="component" value="Unassembled WGS sequence"/>
</dbReference>
<evidence type="ECO:0000313" key="4">
    <source>
        <dbReference type="Proteomes" id="UP000693970"/>
    </source>
</evidence>
<comment type="function">
    <text evidence="1">Destroys radicals which are normally produced within the cells and which are toxic to biological systems.</text>
</comment>
<accession>A0A9K3KD87</accession>
<gene>
    <name evidence="3" type="ORF">IV203_022991</name>
</gene>
<dbReference type="EMBL" id="JAGRRH010000026">
    <property type="protein sequence ID" value="KAG7341040.1"/>
    <property type="molecule type" value="Genomic_DNA"/>
</dbReference>
<dbReference type="PANTHER" id="PTHR10003">
    <property type="entry name" value="SUPEROXIDE DISMUTASE CU-ZN -RELATED"/>
    <property type="match status" value="1"/>
</dbReference>
<keyword evidence="1" id="KW-0186">Copper</keyword>
<comment type="cofactor">
    <cofactor evidence="1">
        <name>Zn(2+)</name>
        <dbReference type="ChEBI" id="CHEBI:29105"/>
    </cofactor>
    <text evidence="1">Binds 1 zinc ion per subunit.</text>
</comment>
<feature type="domain" description="Superoxide dismutase copper/zinc binding" evidence="2">
    <location>
        <begin position="16"/>
        <end position="154"/>
    </location>
</feature>
<organism evidence="3 4">
    <name type="scientific">Nitzschia inconspicua</name>
    <dbReference type="NCBI Taxonomy" id="303405"/>
    <lineage>
        <taxon>Eukaryota</taxon>
        <taxon>Sar</taxon>
        <taxon>Stramenopiles</taxon>
        <taxon>Ochrophyta</taxon>
        <taxon>Bacillariophyta</taxon>
        <taxon>Bacillariophyceae</taxon>
        <taxon>Bacillariophycidae</taxon>
        <taxon>Bacillariales</taxon>
        <taxon>Bacillariaceae</taxon>
        <taxon>Nitzschia</taxon>
    </lineage>
</organism>
<name>A0A9K3KD87_9STRA</name>
<keyword evidence="4" id="KW-1185">Reference proteome</keyword>
<dbReference type="OrthoDB" id="2015551at2759"/>
<keyword evidence="1" id="KW-0862">Zinc</keyword>
<dbReference type="InterPro" id="IPR024134">
    <property type="entry name" value="SOD_Cu/Zn_/chaperone"/>
</dbReference>
<keyword evidence="1" id="KW-0479">Metal-binding</keyword>
<protein>
    <recommendedName>
        <fullName evidence="1">Superoxide dismutase [Cu-Zn]</fullName>
        <ecNumber evidence="1">1.15.1.1</ecNumber>
    </recommendedName>
</protein>